<dbReference type="PANTHER" id="PTHR47939">
    <property type="entry name" value="MEMBRANE-ASSOCIATED SALT-INDUCIBLE PROTEIN-LIKE"/>
    <property type="match status" value="1"/>
</dbReference>
<dbReference type="PANTHER" id="PTHR47939:SF5">
    <property type="entry name" value="PENTACOTRIPEPTIDE-REPEAT REGION OF PRORP DOMAIN-CONTAINING PROTEIN"/>
    <property type="match status" value="1"/>
</dbReference>
<organism evidence="2 3">
    <name type="scientific">Dispira parvispora</name>
    <dbReference type="NCBI Taxonomy" id="1520584"/>
    <lineage>
        <taxon>Eukaryota</taxon>
        <taxon>Fungi</taxon>
        <taxon>Fungi incertae sedis</taxon>
        <taxon>Zoopagomycota</taxon>
        <taxon>Kickxellomycotina</taxon>
        <taxon>Dimargaritomycetes</taxon>
        <taxon>Dimargaritales</taxon>
        <taxon>Dimargaritaceae</taxon>
        <taxon>Dispira</taxon>
    </lineage>
</organism>
<reference evidence="2" key="1">
    <citation type="submission" date="2022-07" db="EMBL/GenBank/DDBJ databases">
        <title>Phylogenomic reconstructions and comparative analyses of Kickxellomycotina fungi.</title>
        <authorList>
            <person name="Reynolds N.K."/>
            <person name="Stajich J.E."/>
            <person name="Barry K."/>
            <person name="Grigoriev I.V."/>
            <person name="Crous P."/>
            <person name="Smith M.E."/>
        </authorList>
    </citation>
    <scope>NUCLEOTIDE SEQUENCE</scope>
    <source>
        <strain evidence="2">RSA 1196</strain>
    </source>
</reference>
<dbReference type="Gene3D" id="1.25.40.10">
    <property type="entry name" value="Tetratricopeptide repeat domain"/>
    <property type="match status" value="2"/>
</dbReference>
<protein>
    <recommendedName>
        <fullName evidence="4">Pentatricopeptide repeat-containing protein</fullName>
    </recommendedName>
</protein>
<dbReference type="PROSITE" id="PS51375">
    <property type="entry name" value="PPR"/>
    <property type="match status" value="1"/>
</dbReference>
<dbReference type="EMBL" id="JANBPY010000751">
    <property type="protein sequence ID" value="KAJ1963996.1"/>
    <property type="molecule type" value="Genomic_DNA"/>
</dbReference>
<evidence type="ECO:0008006" key="4">
    <source>
        <dbReference type="Google" id="ProtNLM"/>
    </source>
</evidence>
<keyword evidence="3" id="KW-1185">Reference proteome</keyword>
<dbReference type="InterPro" id="IPR002885">
    <property type="entry name" value="PPR_rpt"/>
</dbReference>
<name>A0A9W8AUN2_9FUNG</name>
<accession>A0A9W8AUN2</accession>
<evidence type="ECO:0000313" key="2">
    <source>
        <dbReference type="EMBL" id="KAJ1963996.1"/>
    </source>
</evidence>
<dbReference type="AlphaFoldDB" id="A0A9W8AUN2"/>
<comment type="caution">
    <text evidence="2">The sequence shown here is derived from an EMBL/GenBank/DDBJ whole genome shotgun (WGS) entry which is preliminary data.</text>
</comment>
<evidence type="ECO:0000256" key="1">
    <source>
        <dbReference type="PROSITE-ProRule" id="PRU00708"/>
    </source>
</evidence>
<dbReference type="OrthoDB" id="5597365at2759"/>
<proteinExistence type="predicted"/>
<feature type="repeat" description="PPR" evidence="1">
    <location>
        <begin position="200"/>
        <end position="234"/>
    </location>
</feature>
<sequence>SNFARSRLAYDTSPLLLKTIPDLTVSRQGLARELPSIEPRRAAEQLMATLLPPPCVSAKGSISSPVMNTAPVPWEPLTISTSSFASPLPSTSIPSALSTTTSSPASQLERISPSAVFYRQYVRLLVGFRSMDLEVVWNTYIHIVRSGHITHLRETTLTNLLRLIIRTSLFSSAVDYSFHLGQAWAVLHDFARSGHIVVTQQETYHAIIQILVLSKVPDAARQVYQCMLSHGWSPTLETFLCFMRVPRLQDERYLGKLFRALVEHGFEPTAEVYTIIAFAAKRNINMRTMSWVLHDMERRQVRPTGQIYAAQIQLLIRRNYRRKAYEALLRYLCSDAFRLPANLPHTLRTPSRGMRTSLFQNLVRNYLYKSPPNWVGGIIELMDDFGVEIFGSLFNYIIQRFVQRNDFVNTVYYYQMAMERGAVLSANTFRDLAFIMRVNDSFELGWELFTRTEFAARHGFSHPETDDPHSQADSEPSDISDQVDMELLPLDPHYPVELDGQIACEFIPLFYRFSQYRAVIALCRFAWDTGVHLYPPIPSHMVSAYLYLDQKQDALRWYRLFLSRGITLDSIVIDQLAS</sequence>
<dbReference type="InterPro" id="IPR050667">
    <property type="entry name" value="PPR-containing_protein"/>
</dbReference>
<evidence type="ECO:0000313" key="3">
    <source>
        <dbReference type="Proteomes" id="UP001150925"/>
    </source>
</evidence>
<dbReference type="InterPro" id="IPR011990">
    <property type="entry name" value="TPR-like_helical_dom_sf"/>
</dbReference>
<feature type="non-terminal residue" evidence="2">
    <location>
        <position position="1"/>
    </location>
</feature>
<dbReference type="Proteomes" id="UP001150925">
    <property type="component" value="Unassembled WGS sequence"/>
</dbReference>
<gene>
    <name evidence="2" type="ORF">IWQ62_003060</name>
</gene>